<reference evidence="2" key="2">
    <citation type="submission" date="2016-06" db="EMBL/GenBank/DDBJ databases">
        <title>The genome of a short-lived fish provides insights into sex chromosome evolution and the genetic control of aging.</title>
        <authorList>
            <person name="Reichwald K."/>
            <person name="Felder M."/>
            <person name="Petzold A."/>
            <person name="Koch P."/>
            <person name="Groth M."/>
            <person name="Platzer M."/>
        </authorList>
    </citation>
    <scope>NUCLEOTIDE SEQUENCE</scope>
    <source>
        <tissue evidence="2">Brain</tissue>
    </source>
</reference>
<dbReference type="EMBL" id="HAEB01002626">
    <property type="protein sequence ID" value="SBQ49153.1"/>
    <property type="molecule type" value="Transcribed_RNA"/>
</dbReference>
<evidence type="ECO:0000256" key="1">
    <source>
        <dbReference type="SAM" id="MobiDB-lite"/>
    </source>
</evidence>
<dbReference type="AlphaFoldDB" id="A0A1A8ERF3"/>
<proteinExistence type="predicted"/>
<feature type="region of interest" description="Disordered" evidence="1">
    <location>
        <begin position="75"/>
        <end position="97"/>
    </location>
</feature>
<protein>
    <submittedName>
        <fullName evidence="2">Uncharacterized protein</fullName>
    </submittedName>
</protein>
<name>A0A1A8ERF3_9TELE</name>
<gene>
    <name evidence="2" type="primary">CU633486.1</name>
</gene>
<reference evidence="2" key="1">
    <citation type="submission" date="2016-05" db="EMBL/GenBank/DDBJ databases">
        <authorList>
            <person name="Lavstsen T."/>
            <person name="Jespersen J.S."/>
        </authorList>
    </citation>
    <scope>NUCLEOTIDE SEQUENCE</scope>
    <source>
        <tissue evidence="2">Brain</tissue>
    </source>
</reference>
<accession>A0A1A8ERF3</accession>
<feature type="non-terminal residue" evidence="2">
    <location>
        <position position="1"/>
    </location>
</feature>
<evidence type="ECO:0000313" key="2">
    <source>
        <dbReference type="EMBL" id="SBQ49153.1"/>
    </source>
</evidence>
<sequence length="97" mass="11247">TQEVSLMMSSFKEWWPYLTTTRGKTRPTWTAMPSLDFDQETSSTFWATWIKTDFTLEIFTDDEVWFLPTSCSRYPGTSSISPSNANQPQKISSFVQK</sequence>
<organism evidence="2">
    <name type="scientific">Nothobranchius korthausae</name>
    <dbReference type="NCBI Taxonomy" id="1143690"/>
    <lineage>
        <taxon>Eukaryota</taxon>
        <taxon>Metazoa</taxon>
        <taxon>Chordata</taxon>
        <taxon>Craniata</taxon>
        <taxon>Vertebrata</taxon>
        <taxon>Euteleostomi</taxon>
        <taxon>Actinopterygii</taxon>
        <taxon>Neopterygii</taxon>
        <taxon>Teleostei</taxon>
        <taxon>Neoteleostei</taxon>
        <taxon>Acanthomorphata</taxon>
        <taxon>Ovalentaria</taxon>
        <taxon>Atherinomorphae</taxon>
        <taxon>Cyprinodontiformes</taxon>
        <taxon>Nothobranchiidae</taxon>
        <taxon>Nothobranchius</taxon>
    </lineage>
</organism>